<dbReference type="InterPro" id="IPR018782">
    <property type="entry name" value="MCU_reg"/>
</dbReference>
<gene>
    <name evidence="17" type="primary">smdt1b</name>
</gene>
<evidence type="ECO:0000256" key="13">
    <source>
        <dbReference type="ARBA" id="ARBA00023136"/>
    </source>
</evidence>
<evidence type="ECO:0000256" key="8">
    <source>
        <dbReference type="ARBA" id="ARBA00022837"/>
    </source>
</evidence>
<keyword evidence="7 15" id="KW-0999">Mitochondrion inner membrane</keyword>
<keyword evidence="4 15" id="KW-0813">Transport</keyword>
<comment type="function">
    <text evidence="15">Essential regulatory subunit of the mitochondrial calcium uniporter complex (uniplex), a complex that mediates calcium uptake into mitochondria.</text>
</comment>
<evidence type="ECO:0000256" key="7">
    <source>
        <dbReference type="ARBA" id="ARBA00022792"/>
    </source>
</evidence>
<dbReference type="Pfam" id="PF10161">
    <property type="entry name" value="DDDD"/>
    <property type="match status" value="1"/>
</dbReference>
<comment type="subcellular location">
    <subcellularLocation>
        <location evidence="1 15">Mitochondrion inner membrane</location>
        <topology evidence="1 15">Single-pass membrane protein</topology>
    </subcellularLocation>
</comment>
<dbReference type="GeneID" id="105907626"/>
<dbReference type="CTD" id="100000862"/>
<name>A0A6P8F4H7_CLUHA</name>
<reference evidence="17" key="1">
    <citation type="submission" date="2025-08" db="UniProtKB">
        <authorList>
            <consortium name="RefSeq"/>
        </authorList>
    </citation>
    <scope>IDENTIFICATION</scope>
</reference>
<evidence type="ECO:0000256" key="2">
    <source>
        <dbReference type="ARBA" id="ARBA00008958"/>
    </source>
</evidence>
<evidence type="ECO:0000256" key="11">
    <source>
        <dbReference type="ARBA" id="ARBA00023065"/>
    </source>
</evidence>
<organism evidence="16 17">
    <name type="scientific">Clupea harengus</name>
    <name type="common">Atlantic herring</name>
    <dbReference type="NCBI Taxonomy" id="7950"/>
    <lineage>
        <taxon>Eukaryota</taxon>
        <taxon>Metazoa</taxon>
        <taxon>Chordata</taxon>
        <taxon>Craniata</taxon>
        <taxon>Vertebrata</taxon>
        <taxon>Euteleostomi</taxon>
        <taxon>Actinopterygii</taxon>
        <taxon>Neopterygii</taxon>
        <taxon>Teleostei</taxon>
        <taxon>Clupei</taxon>
        <taxon>Clupeiformes</taxon>
        <taxon>Clupeoidei</taxon>
        <taxon>Clupeidae</taxon>
        <taxon>Clupea</taxon>
    </lineage>
</organism>
<evidence type="ECO:0000313" key="16">
    <source>
        <dbReference type="Proteomes" id="UP000515152"/>
    </source>
</evidence>
<evidence type="ECO:0000256" key="12">
    <source>
        <dbReference type="ARBA" id="ARBA00023128"/>
    </source>
</evidence>
<dbReference type="GO" id="GO:0051560">
    <property type="term" value="P:mitochondrial calcium ion homeostasis"/>
    <property type="evidence" value="ECO:0007669"/>
    <property type="project" value="UniProtKB-UniRule"/>
</dbReference>
<evidence type="ECO:0000256" key="14">
    <source>
        <dbReference type="ARBA" id="ARBA00031235"/>
    </source>
</evidence>
<keyword evidence="9 15" id="KW-0809">Transit peptide</keyword>
<dbReference type="OrthoDB" id="10039145at2759"/>
<dbReference type="KEGG" id="char:105907626"/>
<dbReference type="RefSeq" id="XP_031419784.1">
    <property type="nucleotide sequence ID" value="XM_031563924.2"/>
</dbReference>
<evidence type="ECO:0000256" key="6">
    <source>
        <dbReference type="ARBA" id="ARBA00022692"/>
    </source>
</evidence>
<evidence type="ECO:0000256" key="3">
    <source>
        <dbReference type="ARBA" id="ARBA00022180"/>
    </source>
</evidence>
<protein>
    <recommendedName>
        <fullName evidence="3 15">Essential MCU regulator, mitochondrial</fullName>
    </recommendedName>
    <alternativeName>
        <fullName evidence="14 15">Single-pass membrane protein with aspartate-rich tail 1, mitochondrial</fullName>
    </alternativeName>
</protein>
<keyword evidence="16" id="KW-1185">Reference proteome</keyword>
<keyword evidence="11 15" id="KW-0406">Ion transport</keyword>
<evidence type="ECO:0000256" key="4">
    <source>
        <dbReference type="ARBA" id="ARBA00022448"/>
    </source>
</evidence>
<comment type="subunit">
    <text evidence="15">Component of the uniplex complex. Interacts (via the transmembrane region) with MCU (via the first transmembrane region); the interaction is direct.</text>
</comment>
<evidence type="ECO:0000256" key="1">
    <source>
        <dbReference type="ARBA" id="ARBA00004434"/>
    </source>
</evidence>
<evidence type="ECO:0000256" key="5">
    <source>
        <dbReference type="ARBA" id="ARBA00022568"/>
    </source>
</evidence>
<sequence length="99" mass="10836">MASTVCRFGRLFLKKNTGFQAHRSGLQCEGTARMIMSRNAVSSTSGGISPKPVKVPFGLIRMTLVVLPFLYVGTLISKNFAALLEEHDIFVPSDDDDDD</sequence>
<evidence type="ECO:0000256" key="9">
    <source>
        <dbReference type="ARBA" id="ARBA00022946"/>
    </source>
</evidence>
<keyword evidence="6" id="KW-0812">Transmembrane</keyword>
<keyword evidence="12 15" id="KW-0496">Mitochondrion</keyword>
<keyword evidence="13" id="KW-0472">Membrane</keyword>
<comment type="similarity">
    <text evidence="2 15">Belongs to the SMDT1/EMRE family.</text>
</comment>
<proteinExistence type="inferred from homology"/>
<evidence type="ECO:0000313" key="17">
    <source>
        <dbReference type="RefSeq" id="XP_031419784.1"/>
    </source>
</evidence>
<dbReference type="GO" id="GO:0036444">
    <property type="term" value="P:calcium import into the mitochondrion"/>
    <property type="evidence" value="ECO:0007669"/>
    <property type="project" value="UniProtKB-UniRule"/>
</dbReference>
<keyword evidence="10" id="KW-1133">Transmembrane helix</keyword>
<keyword evidence="5 15" id="KW-0109">Calcium transport</keyword>
<evidence type="ECO:0000256" key="15">
    <source>
        <dbReference type="RuleBase" id="RU369077"/>
    </source>
</evidence>
<dbReference type="AlphaFoldDB" id="A0A6P8F4H7"/>
<accession>A0A6P8F4H7</accession>
<dbReference type="PANTHER" id="PTHR33904">
    <property type="entry name" value="ESSENTIAL MCU REGULATOR, MITOCHONDRIAL"/>
    <property type="match status" value="1"/>
</dbReference>
<evidence type="ECO:0000256" key="10">
    <source>
        <dbReference type="ARBA" id="ARBA00022989"/>
    </source>
</evidence>
<dbReference type="GO" id="GO:1990246">
    <property type="term" value="C:uniplex complex"/>
    <property type="evidence" value="ECO:0007669"/>
    <property type="project" value="UniProtKB-UniRule"/>
</dbReference>
<dbReference type="Proteomes" id="UP000515152">
    <property type="component" value="Chromosome 26"/>
</dbReference>
<dbReference type="PANTHER" id="PTHR33904:SF1">
    <property type="entry name" value="ESSENTIAL MCU REGULATOR, MITOCHONDRIAL"/>
    <property type="match status" value="1"/>
</dbReference>
<keyword evidence="8 15" id="KW-0106">Calcium</keyword>